<dbReference type="PRINTS" id="PR00625">
    <property type="entry name" value="JDOMAIN"/>
</dbReference>
<evidence type="ECO:0000259" key="1">
    <source>
        <dbReference type="PROSITE" id="PS50076"/>
    </source>
</evidence>
<dbReference type="Gene3D" id="3.30.70.20">
    <property type="match status" value="1"/>
</dbReference>
<feature type="domain" description="J" evidence="1">
    <location>
        <begin position="60"/>
        <end position="132"/>
    </location>
</feature>
<evidence type="ECO:0000313" key="3">
    <source>
        <dbReference type="Proteomes" id="UP000594263"/>
    </source>
</evidence>
<reference evidence="2" key="1">
    <citation type="submission" date="2021-01" db="UniProtKB">
        <authorList>
            <consortium name="EnsemblPlants"/>
        </authorList>
    </citation>
    <scope>IDENTIFICATION</scope>
</reference>
<evidence type="ECO:0000313" key="2">
    <source>
        <dbReference type="EnsemblPlants" id="Kaladp0098s0143.1.v1.1"/>
    </source>
</evidence>
<dbReference type="PANTHER" id="PTHR45295:SF3">
    <property type="entry name" value="CHAPERONE DNAJ-DOMAIN SUPERFAMILY PROTEIN"/>
    <property type="match status" value="1"/>
</dbReference>
<dbReference type="OMA" id="STEHVDW"/>
<dbReference type="InterPro" id="IPR001623">
    <property type="entry name" value="DnaJ_domain"/>
</dbReference>
<dbReference type="Pfam" id="PF00226">
    <property type="entry name" value="DnaJ"/>
    <property type="match status" value="1"/>
</dbReference>
<sequence>MARALLCYSGLAMPVKSAGDRIFCASIDSLFGRKHHTKSPFVVNCRSSREEEPPLSSSSSARDVLGVSPNCSTSELKAAFRAKVKEFHPDMRKDKGEADVMIRRVIQAYEILSDYSRSEIIESYRECVDPFEEPECEACDLFINETVCIGKGCPQSCVAKAPQAFSFVASTGTARATSQGVSGDYQVQLAVGQCPRSCIHYVTPSQRAILEELLDGILDLPYDTVAEADILYSLIVKANFENNRYRKPKKKPKASTENVDWY</sequence>
<dbReference type="PROSITE" id="PS50076">
    <property type="entry name" value="DNAJ_2"/>
    <property type="match status" value="1"/>
</dbReference>
<proteinExistence type="predicted"/>
<dbReference type="EnsemblPlants" id="Kaladp0098s0143.1.v1.1">
    <property type="protein sequence ID" value="Kaladp0098s0143.1.v1.1"/>
    <property type="gene ID" value="Kaladp0098s0143.v1.1"/>
</dbReference>
<dbReference type="AlphaFoldDB" id="A0A7N0V584"/>
<dbReference type="SMART" id="SM00271">
    <property type="entry name" value="DnaJ"/>
    <property type="match status" value="1"/>
</dbReference>
<dbReference type="InterPro" id="IPR036869">
    <property type="entry name" value="J_dom_sf"/>
</dbReference>
<accession>A0A7N0V584</accession>
<name>A0A7N0V584_KALFE</name>
<dbReference type="CDD" id="cd06257">
    <property type="entry name" value="DnaJ"/>
    <property type="match status" value="1"/>
</dbReference>
<dbReference type="GO" id="GO:0009507">
    <property type="term" value="C:chloroplast"/>
    <property type="evidence" value="ECO:0007669"/>
    <property type="project" value="EnsemblPlants"/>
</dbReference>
<protein>
    <recommendedName>
        <fullName evidence="1">J domain-containing protein</fullName>
    </recommendedName>
</protein>
<dbReference type="Gramene" id="Kaladp0098s0143.1.v1.1">
    <property type="protein sequence ID" value="Kaladp0098s0143.1.v1.1"/>
    <property type="gene ID" value="Kaladp0098s0143.v1.1"/>
</dbReference>
<dbReference type="Proteomes" id="UP000594263">
    <property type="component" value="Unplaced"/>
</dbReference>
<keyword evidence="3" id="KW-1185">Reference proteome</keyword>
<dbReference type="SUPFAM" id="SSF46565">
    <property type="entry name" value="Chaperone J-domain"/>
    <property type="match status" value="1"/>
</dbReference>
<dbReference type="PANTHER" id="PTHR45295">
    <property type="entry name" value="CHAPERONE PROTEIN DNAJ C76, CHLOROPLASTIC"/>
    <property type="match status" value="1"/>
</dbReference>
<organism evidence="2 3">
    <name type="scientific">Kalanchoe fedtschenkoi</name>
    <name type="common">Lavender scallops</name>
    <name type="synonym">South American air plant</name>
    <dbReference type="NCBI Taxonomy" id="63787"/>
    <lineage>
        <taxon>Eukaryota</taxon>
        <taxon>Viridiplantae</taxon>
        <taxon>Streptophyta</taxon>
        <taxon>Embryophyta</taxon>
        <taxon>Tracheophyta</taxon>
        <taxon>Spermatophyta</taxon>
        <taxon>Magnoliopsida</taxon>
        <taxon>eudicotyledons</taxon>
        <taxon>Gunneridae</taxon>
        <taxon>Pentapetalae</taxon>
        <taxon>Saxifragales</taxon>
        <taxon>Crassulaceae</taxon>
        <taxon>Kalanchoe</taxon>
    </lineage>
</organism>
<dbReference type="Gene3D" id="1.10.287.110">
    <property type="entry name" value="DnaJ domain"/>
    <property type="match status" value="1"/>
</dbReference>